<organism evidence="1 2">
    <name type="scientific">Rhodococcus tukisamuensis</name>
    <dbReference type="NCBI Taxonomy" id="168276"/>
    <lineage>
        <taxon>Bacteria</taxon>
        <taxon>Bacillati</taxon>
        <taxon>Actinomycetota</taxon>
        <taxon>Actinomycetes</taxon>
        <taxon>Mycobacteriales</taxon>
        <taxon>Nocardiaceae</taxon>
        <taxon>Rhodococcus</taxon>
    </lineage>
</organism>
<sequence>MVVDFTTAPPPTVVDGLVAVPVHVEGLRAHVRLDGSTSTARVDVTMMYVVGPTPGSPIFDLRQEVDRCWLDDRLIEPDLVRPRDVGEGLFGSIRVLQAVQAAGSSHTLRFQYRMATPRSQLDGTYPPALEWYAGPRLRWSFGMADLYAGRYLEAWLPSNLQFDQFPIELTIRIAGTAVPHTVISNGTVVAIDDNAWSVQFPPWFTSMSPMLEVRAADAVERACVTVQLRSSSVVVVVWKLVTDPTSLAEQLELIAMLLAGNETSFGAYPGDRFVCFLHGASGGMEYALGATTSVSALRHEVLHSWFARGLSPASQADAWWDEAFTRLNDNTSDRVQHFDYRERAVELCSRRPFQRRTAPNSYTDGCRFFLGVAATLGADRLRVLMRELHESRFRTTVSTPYLESHLITRSGDVTLVDAFHRFVYGFDDPTPSPRLWFRNTVDHDYFDVWTGAHCDSPDLWITHTNDAGRSHQSPRPCADNWLHARVRNHRTGGDCRHFVVTFAVAGANGHPFCYPDDFFPCIATAVGFQLAPGSSQVVSARWPADAVPTGGGKLSLLAAVHSRRCHPSEWSHVWNQVSLVQKNLT</sequence>
<evidence type="ECO:0000313" key="1">
    <source>
        <dbReference type="EMBL" id="SDD02515.1"/>
    </source>
</evidence>
<protein>
    <recommendedName>
        <fullName evidence="3">Peptidase M1 membrane alanine aminopeptidase domain-containing protein</fullName>
    </recommendedName>
</protein>
<dbReference type="AlphaFoldDB" id="A0A1G6REN7"/>
<dbReference type="Proteomes" id="UP000199417">
    <property type="component" value="Unassembled WGS sequence"/>
</dbReference>
<keyword evidence="2" id="KW-1185">Reference proteome</keyword>
<dbReference type="STRING" id="168276.SAMN05444580_102428"/>
<proteinExistence type="predicted"/>
<name>A0A1G6REN7_9NOCA</name>
<evidence type="ECO:0000313" key="2">
    <source>
        <dbReference type="Proteomes" id="UP000199417"/>
    </source>
</evidence>
<dbReference type="SUPFAM" id="SSF55486">
    <property type="entry name" value="Metalloproteases ('zincins'), catalytic domain"/>
    <property type="match status" value="1"/>
</dbReference>
<accession>A0A1G6REN7</accession>
<gene>
    <name evidence="1" type="ORF">SAMN05444580_102428</name>
</gene>
<reference evidence="1 2" key="1">
    <citation type="submission" date="2016-10" db="EMBL/GenBank/DDBJ databases">
        <authorList>
            <person name="de Groot N.N."/>
        </authorList>
    </citation>
    <scope>NUCLEOTIDE SEQUENCE [LARGE SCALE GENOMIC DNA]</scope>
    <source>
        <strain evidence="1 2">JCM 11308</strain>
    </source>
</reference>
<evidence type="ECO:0008006" key="3">
    <source>
        <dbReference type="Google" id="ProtNLM"/>
    </source>
</evidence>
<dbReference type="EMBL" id="FNAB01000002">
    <property type="protein sequence ID" value="SDD02515.1"/>
    <property type="molecule type" value="Genomic_DNA"/>
</dbReference>